<evidence type="ECO:0000313" key="8">
    <source>
        <dbReference type="Proteomes" id="UP000056968"/>
    </source>
</evidence>
<gene>
    <name evidence="7" type="ORF">ATN00_15730</name>
</gene>
<dbReference type="Proteomes" id="UP000056968">
    <property type="component" value="Chromosome"/>
</dbReference>
<dbReference type="EMBL" id="CP013264">
    <property type="protein sequence ID" value="ALR21525.1"/>
    <property type="molecule type" value="Genomic_DNA"/>
</dbReference>
<dbReference type="Pfam" id="PF04932">
    <property type="entry name" value="Wzy_C"/>
    <property type="match status" value="1"/>
</dbReference>
<evidence type="ECO:0000256" key="1">
    <source>
        <dbReference type="ARBA" id="ARBA00004141"/>
    </source>
</evidence>
<dbReference type="AlphaFoldDB" id="A0A0S3F1F1"/>
<evidence type="ECO:0000256" key="2">
    <source>
        <dbReference type="ARBA" id="ARBA00022692"/>
    </source>
</evidence>
<evidence type="ECO:0000259" key="6">
    <source>
        <dbReference type="Pfam" id="PF04932"/>
    </source>
</evidence>
<evidence type="ECO:0000313" key="7">
    <source>
        <dbReference type="EMBL" id="ALR21525.1"/>
    </source>
</evidence>
<feature type="transmembrane region" description="Helical" evidence="5">
    <location>
        <begin position="98"/>
        <end position="118"/>
    </location>
</feature>
<feature type="transmembrane region" description="Helical" evidence="5">
    <location>
        <begin position="390"/>
        <end position="406"/>
    </location>
</feature>
<reference evidence="7 8" key="1">
    <citation type="submission" date="2015-11" db="EMBL/GenBank/DDBJ databases">
        <title>A Two-component Flavoprotein Monooxygenase System MeaXY Responsible for para-Hydroxylation of 2-Methyl-6-ethylaniline and 2,6-Diethylaniline in Sphingobium baderi DE-13.</title>
        <authorList>
            <person name="Cheng M."/>
            <person name="Meng Q."/>
            <person name="Yang Y."/>
            <person name="Chu C."/>
            <person name="Yan X."/>
            <person name="He J."/>
            <person name="Li S."/>
        </authorList>
    </citation>
    <scope>NUCLEOTIDE SEQUENCE [LARGE SCALE GENOMIC DNA]</scope>
    <source>
        <strain evidence="7 8">DE-13</strain>
    </source>
</reference>
<feature type="transmembrane region" description="Helical" evidence="5">
    <location>
        <begin position="153"/>
        <end position="171"/>
    </location>
</feature>
<feature type="transmembrane region" description="Helical" evidence="5">
    <location>
        <begin position="25"/>
        <end position="47"/>
    </location>
</feature>
<dbReference type="InterPro" id="IPR007016">
    <property type="entry name" value="O-antigen_ligase-rel_domated"/>
</dbReference>
<comment type="subcellular location">
    <subcellularLocation>
        <location evidence="1">Membrane</location>
        <topology evidence="1">Multi-pass membrane protein</topology>
    </subcellularLocation>
</comment>
<dbReference type="KEGG" id="sbd:ATN00_15730"/>
<feature type="transmembrane region" description="Helical" evidence="5">
    <location>
        <begin position="217"/>
        <end position="233"/>
    </location>
</feature>
<feature type="transmembrane region" description="Helical" evidence="5">
    <location>
        <begin position="191"/>
        <end position="212"/>
    </location>
</feature>
<feature type="transmembrane region" description="Helical" evidence="5">
    <location>
        <begin position="355"/>
        <end position="378"/>
    </location>
</feature>
<dbReference type="PANTHER" id="PTHR37422:SF17">
    <property type="entry name" value="O-ANTIGEN LIGASE"/>
    <property type="match status" value="1"/>
</dbReference>
<evidence type="ECO:0000256" key="5">
    <source>
        <dbReference type="SAM" id="Phobius"/>
    </source>
</evidence>
<dbReference type="OrthoDB" id="4391260at2"/>
<keyword evidence="4 5" id="KW-0472">Membrane</keyword>
<feature type="transmembrane region" description="Helical" evidence="5">
    <location>
        <begin position="263"/>
        <end position="283"/>
    </location>
</feature>
<feature type="transmembrane region" description="Helical" evidence="5">
    <location>
        <begin position="418"/>
        <end position="435"/>
    </location>
</feature>
<dbReference type="GO" id="GO:0016020">
    <property type="term" value="C:membrane"/>
    <property type="evidence" value="ECO:0007669"/>
    <property type="project" value="UniProtKB-SubCell"/>
</dbReference>
<organism evidence="7 8">
    <name type="scientific">Sphingobium baderi</name>
    <dbReference type="NCBI Taxonomy" id="1332080"/>
    <lineage>
        <taxon>Bacteria</taxon>
        <taxon>Pseudomonadati</taxon>
        <taxon>Pseudomonadota</taxon>
        <taxon>Alphaproteobacteria</taxon>
        <taxon>Sphingomonadales</taxon>
        <taxon>Sphingomonadaceae</taxon>
        <taxon>Sphingobium</taxon>
    </lineage>
</organism>
<proteinExistence type="predicted"/>
<keyword evidence="2 5" id="KW-0812">Transmembrane</keyword>
<dbReference type="STRING" id="1332080.ATN00_15730"/>
<evidence type="ECO:0000256" key="4">
    <source>
        <dbReference type="ARBA" id="ARBA00023136"/>
    </source>
</evidence>
<name>A0A0S3F1F1_9SPHN</name>
<dbReference type="PANTHER" id="PTHR37422">
    <property type="entry name" value="TEICHURONIC ACID BIOSYNTHESIS PROTEIN TUAE"/>
    <property type="match status" value="1"/>
</dbReference>
<evidence type="ECO:0000256" key="3">
    <source>
        <dbReference type="ARBA" id="ARBA00022989"/>
    </source>
</evidence>
<keyword evidence="3 5" id="KW-1133">Transmembrane helix</keyword>
<sequence length="457" mass="51997">MASLAWQRSAPLEVKASQPRESKRLILTAQIFYFVFLMMVFIGQRPFAERTQEELVELAANNDGGDLFKQALFIGFALLLAGVQIIRKHPPRYKFSYWPVVIMLAWFCVTCTWGVDPFVSFKRVMQQIIVIYITFCTLSMIGPERLMQSLRSALILSLIICWVSLPIIPAAVHPPSENDRALVGAWRGFFFHKNIAGAVMALCFMVTVNAWIDTKKWIYALWSLMAFVFVVGTKSKTSLALSFAILMVCAIYRALSDSTQKRAVLLLMLALGMVGVLWLYVAYQPVVERIFADPTSFTGRVSIWHVPLAYLEDHPFLGAGFGGFWQVGDLSPSRDYLNQVFQLRTAHSHNGYLEIWVTTGPLGLVMLILSFVALPAWWFLTGTTRENQKLMVPAFAIWVFVLYQNLLETSFFDKDRQVWVIFLAAIATAHATYKARPRRVWNRRFLQSPQSQEPAHG</sequence>
<feature type="domain" description="O-antigen ligase-related" evidence="6">
    <location>
        <begin position="224"/>
        <end position="368"/>
    </location>
</feature>
<feature type="transmembrane region" description="Helical" evidence="5">
    <location>
        <begin position="124"/>
        <end position="141"/>
    </location>
</feature>
<dbReference type="RefSeq" id="WP_062066149.1">
    <property type="nucleotide sequence ID" value="NZ_CP013264.1"/>
</dbReference>
<feature type="transmembrane region" description="Helical" evidence="5">
    <location>
        <begin position="67"/>
        <end position="86"/>
    </location>
</feature>
<accession>A0A0S3F1F1</accession>
<protein>
    <submittedName>
        <fullName evidence="7">Exopolysaccharide biosynthesis protein</fullName>
    </submittedName>
</protein>
<keyword evidence="8" id="KW-1185">Reference proteome</keyword>
<dbReference type="InterPro" id="IPR051533">
    <property type="entry name" value="WaaL-like"/>
</dbReference>
<feature type="transmembrane region" description="Helical" evidence="5">
    <location>
        <begin position="239"/>
        <end position="256"/>
    </location>
</feature>